<accession>A0A4R2K4P7</accession>
<evidence type="ECO:0000256" key="1">
    <source>
        <dbReference type="ARBA" id="ARBA00023125"/>
    </source>
</evidence>
<dbReference type="PANTHER" id="PTHR46558">
    <property type="entry name" value="TRACRIPTIONAL REGULATORY PROTEIN-RELATED-RELATED"/>
    <property type="match status" value="1"/>
</dbReference>
<dbReference type="EMBL" id="SLWU01000007">
    <property type="protein sequence ID" value="TCO67474.1"/>
    <property type="molecule type" value="Genomic_DNA"/>
</dbReference>
<name>A0A4R2K4P7_9THEO</name>
<dbReference type="Gene3D" id="1.10.260.40">
    <property type="entry name" value="lambda repressor-like DNA-binding domains"/>
    <property type="match status" value="1"/>
</dbReference>
<comment type="caution">
    <text evidence="3">The sequence shown here is derived from an EMBL/GenBank/DDBJ whole genome shotgun (WGS) entry which is preliminary data.</text>
</comment>
<dbReference type="AlphaFoldDB" id="A0A4R2K4P7"/>
<reference evidence="3 4" key="1">
    <citation type="submission" date="2019-03" db="EMBL/GenBank/DDBJ databases">
        <title>Genomic Encyclopedia of Type Strains, Phase IV (KMG-IV): sequencing the most valuable type-strain genomes for metagenomic binning, comparative biology and taxonomic classification.</title>
        <authorList>
            <person name="Goeker M."/>
        </authorList>
    </citation>
    <scope>NUCLEOTIDE SEQUENCE [LARGE SCALE GENOMIC DNA]</scope>
    <source>
        <strain evidence="3 4">DSM 13054</strain>
    </source>
</reference>
<dbReference type="SMART" id="SM00530">
    <property type="entry name" value="HTH_XRE"/>
    <property type="match status" value="1"/>
</dbReference>
<gene>
    <name evidence="3" type="ORF">EV203_1074</name>
</gene>
<dbReference type="Proteomes" id="UP000294886">
    <property type="component" value="Unassembled WGS sequence"/>
</dbReference>
<evidence type="ECO:0000313" key="4">
    <source>
        <dbReference type="Proteomes" id="UP000294886"/>
    </source>
</evidence>
<dbReference type="RefSeq" id="WP_132039311.1">
    <property type="nucleotide sequence ID" value="NZ_SLWU01000007.1"/>
</dbReference>
<feature type="domain" description="HTH cro/C1-type" evidence="2">
    <location>
        <begin position="6"/>
        <end position="60"/>
    </location>
</feature>
<dbReference type="SUPFAM" id="SSF47413">
    <property type="entry name" value="lambda repressor-like DNA-binding domains"/>
    <property type="match status" value="1"/>
</dbReference>
<evidence type="ECO:0000313" key="3">
    <source>
        <dbReference type="EMBL" id="TCO67474.1"/>
    </source>
</evidence>
<dbReference type="PANTHER" id="PTHR46558:SF11">
    <property type="entry name" value="HTH-TYPE TRANSCRIPTIONAL REGULATOR XRE"/>
    <property type="match status" value="1"/>
</dbReference>
<proteinExistence type="predicted"/>
<dbReference type="GO" id="GO:0003677">
    <property type="term" value="F:DNA binding"/>
    <property type="evidence" value="ECO:0007669"/>
    <property type="project" value="UniProtKB-KW"/>
</dbReference>
<dbReference type="PROSITE" id="PS50943">
    <property type="entry name" value="HTH_CROC1"/>
    <property type="match status" value="1"/>
</dbReference>
<keyword evidence="1" id="KW-0238">DNA-binding</keyword>
<protein>
    <submittedName>
        <fullName evidence="3">Helix-turn-helix protein</fullName>
    </submittedName>
</protein>
<evidence type="ECO:0000259" key="2">
    <source>
        <dbReference type="PROSITE" id="PS50943"/>
    </source>
</evidence>
<dbReference type="InterPro" id="IPR010982">
    <property type="entry name" value="Lambda_DNA-bd_dom_sf"/>
</dbReference>
<sequence length="140" mass="16340">MLGERIRKARLAKGLTQKQLAEMLNITDATVNRYEKGIRKPDPEMLKAIADVLNVSIDYLLGKTDIPNIHIPESYSQKHEVTKRDLAQYEDFVKHVNAFFMDDKVADEDKEKLFKDISELFWKAKEINKQKYGRKKKKAD</sequence>
<organism evidence="3 4">
    <name type="scientific">Caldanaerobacter subterraneus</name>
    <dbReference type="NCBI Taxonomy" id="911092"/>
    <lineage>
        <taxon>Bacteria</taxon>
        <taxon>Bacillati</taxon>
        <taxon>Bacillota</taxon>
        <taxon>Clostridia</taxon>
        <taxon>Thermoanaerobacterales</taxon>
        <taxon>Thermoanaerobacteraceae</taxon>
        <taxon>Caldanaerobacter</taxon>
    </lineage>
</organism>
<dbReference type="Pfam" id="PF01381">
    <property type="entry name" value="HTH_3"/>
    <property type="match status" value="1"/>
</dbReference>
<dbReference type="InterPro" id="IPR001387">
    <property type="entry name" value="Cro/C1-type_HTH"/>
</dbReference>
<dbReference type="CDD" id="cd00093">
    <property type="entry name" value="HTH_XRE"/>
    <property type="match status" value="1"/>
</dbReference>